<dbReference type="Proteomes" id="UP000193685">
    <property type="component" value="Unassembled WGS sequence"/>
</dbReference>
<dbReference type="OrthoDB" id="191150at2759"/>
<comment type="caution">
    <text evidence="3">The sequence shown here is derived from an EMBL/GenBank/DDBJ whole genome shotgun (WGS) entry which is preliminary data.</text>
</comment>
<evidence type="ECO:0000256" key="2">
    <source>
        <dbReference type="RuleBase" id="RU363116"/>
    </source>
</evidence>
<reference evidence="3 4" key="1">
    <citation type="submission" date="2016-07" db="EMBL/GenBank/DDBJ databases">
        <title>Pervasive Adenine N6-methylation of Active Genes in Fungi.</title>
        <authorList>
            <consortium name="DOE Joint Genome Institute"/>
            <person name="Mondo S.J."/>
            <person name="Dannebaum R.O."/>
            <person name="Kuo R.C."/>
            <person name="Labutti K."/>
            <person name="Haridas S."/>
            <person name="Kuo A."/>
            <person name="Salamov A."/>
            <person name="Ahrendt S.R."/>
            <person name="Lipzen A."/>
            <person name="Sullivan W."/>
            <person name="Andreopoulos W.B."/>
            <person name="Clum A."/>
            <person name="Lindquist E."/>
            <person name="Daum C."/>
            <person name="Ramamoorthy G.K."/>
            <person name="Gryganskyi A."/>
            <person name="Culley D."/>
            <person name="Magnuson J.K."/>
            <person name="James T.Y."/>
            <person name="O'Malley M.A."/>
            <person name="Stajich J.E."/>
            <person name="Spatafora J.W."/>
            <person name="Visel A."/>
            <person name="Grigoriev I.V."/>
        </authorList>
    </citation>
    <scope>NUCLEOTIDE SEQUENCE [LARGE SCALE GENOMIC DNA]</scope>
    <source>
        <strain evidence="3 4">12-1054</strain>
    </source>
</reference>
<dbReference type="PANTHER" id="PTHR23248">
    <property type="entry name" value="PHOSPHOLIPID SCRAMBLASE-RELATED"/>
    <property type="match status" value="1"/>
</dbReference>
<proteinExistence type="inferred from homology"/>
<gene>
    <name evidence="3" type="ORF">BCR37DRAFT_382013</name>
</gene>
<accession>A0A1Y2F5A2</accession>
<dbReference type="OMA" id="RQLFHTH"/>
<dbReference type="RefSeq" id="XP_040723673.1">
    <property type="nucleotide sequence ID" value="XM_040869787.1"/>
</dbReference>
<dbReference type="GO" id="GO:0005886">
    <property type="term" value="C:plasma membrane"/>
    <property type="evidence" value="ECO:0007669"/>
    <property type="project" value="TreeGrafter"/>
</dbReference>
<dbReference type="PANTHER" id="PTHR23248:SF9">
    <property type="entry name" value="PHOSPHOLIPID SCRAMBLASE"/>
    <property type="match status" value="1"/>
</dbReference>
<protein>
    <recommendedName>
        <fullName evidence="2">Phospholipid scramblase</fullName>
    </recommendedName>
</protein>
<keyword evidence="4" id="KW-1185">Reference proteome</keyword>
<comment type="similarity">
    <text evidence="1 2">Belongs to the phospholipid scramblase family.</text>
</comment>
<dbReference type="GO" id="GO:0017128">
    <property type="term" value="F:phospholipid scramblase activity"/>
    <property type="evidence" value="ECO:0007669"/>
    <property type="project" value="InterPro"/>
</dbReference>
<dbReference type="AlphaFoldDB" id="A0A1Y2F5A2"/>
<organism evidence="3 4">
    <name type="scientific">Protomyces lactucae-debilis</name>
    <dbReference type="NCBI Taxonomy" id="2754530"/>
    <lineage>
        <taxon>Eukaryota</taxon>
        <taxon>Fungi</taxon>
        <taxon>Dikarya</taxon>
        <taxon>Ascomycota</taxon>
        <taxon>Taphrinomycotina</taxon>
        <taxon>Taphrinomycetes</taxon>
        <taxon>Taphrinales</taxon>
        <taxon>Protomycetaceae</taxon>
        <taxon>Protomyces</taxon>
    </lineage>
</organism>
<dbReference type="InterPro" id="IPR005552">
    <property type="entry name" value="Scramblase"/>
</dbReference>
<sequence length="305" mass="33463">MVFGKLKLALGKDEKGDLTAHASQVGLTGSTIPGVCIHSEASRILASLPIVICRQYEPKNAVAGIEEPNKYLVKSSDGRTIAQIDEEVRSSTMKRSLQGNARKYACHLTDLDLNKLLSVQRGFSLAEVKHEVSVYTYDTPDSEGILVGTVKSKFHLVKRKYDLFLQQKTGLQLFAVAECVSAGTNFDIVSIRGEYLGSVNRAKRGGMKDAYTSTGMYVLRDARCRHDSSASALPVEDANLYVNDPESKDAAKAVKDTAKQPSSIIAERDMFPAERAVILALSIAMDFQYFSYQYNTARSVGVYNV</sequence>
<evidence type="ECO:0000313" key="4">
    <source>
        <dbReference type="Proteomes" id="UP000193685"/>
    </source>
</evidence>
<evidence type="ECO:0000313" key="3">
    <source>
        <dbReference type="EMBL" id="ORY79041.1"/>
    </source>
</evidence>
<name>A0A1Y2F5A2_PROLT</name>
<dbReference type="EMBL" id="MCFI01000016">
    <property type="protein sequence ID" value="ORY79041.1"/>
    <property type="molecule type" value="Genomic_DNA"/>
</dbReference>
<dbReference type="Pfam" id="PF03803">
    <property type="entry name" value="Scramblase"/>
    <property type="match status" value="1"/>
</dbReference>
<dbReference type="GeneID" id="63786386"/>
<evidence type="ECO:0000256" key="1">
    <source>
        <dbReference type="ARBA" id="ARBA00005350"/>
    </source>
</evidence>